<reference evidence="5 6" key="1">
    <citation type="submission" date="2018-02" db="EMBL/GenBank/DDBJ databases">
        <title>The genomes of Aspergillus section Nigri reveals drivers in fungal speciation.</title>
        <authorList>
            <consortium name="DOE Joint Genome Institute"/>
            <person name="Vesth T.C."/>
            <person name="Nybo J."/>
            <person name="Theobald S."/>
            <person name="Brandl J."/>
            <person name="Frisvad J.C."/>
            <person name="Nielsen K.F."/>
            <person name="Lyhne E.K."/>
            <person name="Kogle M.E."/>
            <person name="Kuo A."/>
            <person name="Riley R."/>
            <person name="Clum A."/>
            <person name="Nolan M."/>
            <person name="Lipzen A."/>
            <person name="Salamov A."/>
            <person name="Henrissat B."/>
            <person name="Wiebenga A."/>
            <person name="De vries R.P."/>
            <person name="Grigoriev I.V."/>
            <person name="Mortensen U.H."/>
            <person name="Andersen M.R."/>
            <person name="Baker S.E."/>
        </authorList>
    </citation>
    <scope>NUCLEOTIDE SEQUENCE [LARGE SCALE GENOMIC DNA]</scope>
    <source>
        <strain evidence="5 6">CBS 121593</strain>
    </source>
</reference>
<gene>
    <name evidence="5" type="ORF">BO80DRAFT_443251</name>
</gene>
<evidence type="ECO:0000313" key="5">
    <source>
        <dbReference type="EMBL" id="RAL02998.1"/>
    </source>
</evidence>
<dbReference type="Pfam" id="PF05368">
    <property type="entry name" value="NmrA"/>
    <property type="match status" value="1"/>
</dbReference>
<dbReference type="EMBL" id="KZ824429">
    <property type="protein sequence ID" value="RAL02998.1"/>
    <property type="molecule type" value="Genomic_DNA"/>
</dbReference>
<dbReference type="VEuPathDB" id="FungiDB:BO80DRAFT_443251"/>
<dbReference type="STRING" id="1448316.A0A395H7Y9"/>
<evidence type="ECO:0000313" key="6">
    <source>
        <dbReference type="Proteomes" id="UP000249402"/>
    </source>
</evidence>
<evidence type="ECO:0000256" key="2">
    <source>
        <dbReference type="ARBA" id="ARBA00023002"/>
    </source>
</evidence>
<dbReference type="InterPro" id="IPR036291">
    <property type="entry name" value="NAD(P)-bd_dom_sf"/>
</dbReference>
<dbReference type="InterPro" id="IPR008030">
    <property type="entry name" value="NmrA-like"/>
</dbReference>
<feature type="domain" description="NmrA-like" evidence="4">
    <location>
        <begin position="45"/>
        <end position="253"/>
    </location>
</feature>
<feature type="region of interest" description="Disordered" evidence="3">
    <location>
        <begin position="1"/>
        <end position="30"/>
    </location>
</feature>
<evidence type="ECO:0000256" key="3">
    <source>
        <dbReference type="SAM" id="MobiDB-lite"/>
    </source>
</evidence>
<evidence type="ECO:0000259" key="4">
    <source>
        <dbReference type="Pfam" id="PF05368"/>
    </source>
</evidence>
<accession>A0A395H7Y9</accession>
<evidence type="ECO:0000256" key="1">
    <source>
        <dbReference type="ARBA" id="ARBA00022857"/>
    </source>
</evidence>
<dbReference type="AlphaFoldDB" id="A0A395H7Y9"/>
<dbReference type="GO" id="GO:0016491">
    <property type="term" value="F:oxidoreductase activity"/>
    <property type="evidence" value="ECO:0007669"/>
    <property type="project" value="UniProtKB-KW"/>
</dbReference>
<dbReference type="RefSeq" id="XP_025577325.1">
    <property type="nucleotide sequence ID" value="XM_025721334.1"/>
</dbReference>
<dbReference type="Gene3D" id="3.40.50.720">
    <property type="entry name" value="NAD(P)-binding Rossmann-like Domain"/>
    <property type="match status" value="1"/>
</dbReference>
<dbReference type="SUPFAM" id="SSF51735">
    <property type="entry name" value="NAD(P)-binding Rossmann-fold domains"/>
    <property type="match status" value="1"/>
</dbReference>
<keyword evidence="2" id="KW-0560">Oxidoreductase</keyword>
<dbReference type="Gene3D" id="3.90.25.10">
    <property type="entry name" value="UDP-galactose 4-epimerase, domain 1"/>
    <property type="match status" value="1"/>
</dbReference>
<keyword evidence="6" id="KW-1185">Reference proteome</keyword>
<keyword evidence="1" id="KW-0521">NADP</keyword>
<dbReference type="GeneID" id="37226199"/>
<protein>
    <submittedName>
        <fullName evidence="5">NAD(P)-binding protein</fullName>
    </submittedName>
</protein>
<dbReference type="InterPro" id="IPR051609">
    <property type="entry name" value="NmrA/Isoflavone_reductase-like"/>
</dbReference>
<proteinExistence type="predicted"/>
<dbReference type="PANTHER" id="PTHR47706:SF6">
    <property type="entry name" value="NMRA-LIKE FAMILY PROTEIN (AFU_ORTHOLOGUE AFUA_6G00280)"/>
    <property type="match status" value="1"/>
</dbReference>
<organism evidence="5 6">
    <name type="scientific">Aspergillus ibericus CBS 121593</name>
    <dbReference type="NCBI Taxonomy" id="1448316"/>
    <lineage>
        <taxon>Eukaryota</taxon>
        <taxon>Fungi</taxon>
        <taxon>Dikarya</taxon>
        <taxon>Ascomycota</taxon>
        <taxon>Pezizomycotina</taxon>
        <taxon>Eurotiomycetes</taxon>
        <taxon>Eurotiomycetidae</taxon>
        <taxon>Eurotiales</taxon>
        <taxon>Aspergillaceae</taxon>
        <taxon>Aspergillus</taxon>
        <taxon>Aspergillus subgen. Circumdati</taxon>
    </lineage>
</organism>
<dbReference type="OrthoDB" id="9974981at2759"/>
<dbReference type="PANTHER" id="PTHR47706">
    <property type="entry name" value="NMRA-LIKE FAMILY PROTEIN"/>
    <property type="match status" value="1"/>
</dbReference>
<dbReference type="Proteomes" id="UP000249402">
    <property type="component" value="Unassembled WGS sequence"/>
</dbReference>
<name>A0A395H7Y9_9EURO</name>
<feature type="compositionally biased region" description="Polar residues" evidence="3">
    <location>
        <begin position="11"/>
        <end position="30"/>
    </location>
</feature>
<sequence>MKIALLGPTGQVGQSSHPDPNPQPLTTAESFTPEQQARLTTKSLDLVNCSTDDLIPILTNIDIVISALNGPALAAQSKVQDAAATTGVKRFYPSEYGMHHVYQPPGEEYGLIHPTWMSKITSTEPCLHHPSITSGQMTYTLICSGDLYNQPRETTWCPWTNPTLSSYTLYIVGNPDAKIDFTHTDDLAAFIVETIRHPELSENKELNFVNDTVSYAEIADMLERFSGREVKKVVYPMEVLDQVMRDKGSVPEEVRAGGSFADDFWILVRGMQGQGSFVRPKGMVHNGVFGGVGVKRVEGYLEGLFGGCK</sequence>